<keyword evidence="7" id="KW-0333">Golgi apparatus</keyword>
<organism evidence="10 11">
    <name type="scientific">Nothobranchius furzeri</name>
    <name type="common">Turquoise killifish</name>
    <dbReference type="NCBI Taxonomy" id="105023"/>
    <lineage>
        <taxon>Eukaryota</taxon>
        <taxon>Metazoa</taxon>
        <taxon>Chordata</taxon>
        <taxon>Craniata</taxon>
        <taxon>Vertebrata</taxon>
        <taxon>Euteleostomi</taxon>
        <taxon>Actinopterygii</taxon>
        <taxon>Neopterygii</taxon>
        <taxon>Teleostei</taxon>
        <taxon>Neoteleostei</taxon>
        <taxon>Acanthomorphata</taxon>
        <taxon>Ovalentaria</taxon>
        <taxon>Atherinomorphae</taxon>
        <taxon>Cyprinodontiformes</taxon>
        <taxon>Nothobranchiidae</taxon>
        <taxon>Nothobranchius</taxon>
    </lineage>
</organism>
<evidence type="ECO:0000256" key="9">
    <source>
        <dbReference type="ARBA" id="ARBA00023180"/>
    </source>
</evidence>
<dbReference type="GO" id="GO:0000139">
    <property type="term" value="C:Golgi membrane"/>
    <property type="evidence" value="ECO:0007669"/>
    <property type="project" value="UniProtKB-SubCell"/>
</dbReference>
<dbReference type="GO" id="GO:0001733">
    <property type="term" value="F:galactosylceramide sulfotransferase activity"/>
    <property type="evidence" value="ECO:0007669"/>
    <property type="project" value="InterPro"/>
</dbReference>
<dbReference type="OMA" id="HLDARLY"/>
<accession>A0A9D2YZS9</accession>
<dbReference type="KEGG" id="nfu:107377036"/>
<evidence type="ECO:0000256" key="3">
    <source>
        <dbReference type="ARBA" id="ARBA00022679"/>
    </source>
</evidence>
<dbReference type="PANTHER" id="PTHR14647:SF83">
    <property type="entry name" value="GALACTOSE-3-O-SULFOTRANSFERASE 3"/>
    <property type="match status" value="1"/>
</dbReference>
<evidence type="ECO:0000313" key="11">
    <source>
        <dbReference type="Proteomes" id="UP000822369"/>
    </source>
</evidence>
<keyword evidence="8" id="KW-0472">Membrane</keyword>
<protein>
    <submittedName>
        <fullName evidence="10">Galactose-3-O-sulfotransferase 3-like</fullName>
    </submittedName>
</protein>
<evidence type="ECO:0000256" key="5">
    <source>
        <dbReference type="ARBA" id="ARBA00022968"/>
    </source>
</evidence>
<dbReference type="Gene3D" id="3.40.50.300">
    <property type="entry name" value="P-loop containing nucleotide triphosphate hydrolases"/>
    <property type="match status" value="1"/>
</dbReference>
<keyword evidence="6" id="KW-1133">Transmembrane helix</keyword>
<comment type="similarity">
    <text evidence="2">Belongs to the galactose-3-O-sulfotransferase family.</text>
</comment>
<keyword evidence="9" id="KW-0325">Glycoprotein</keyword>
<dbReference type="InterPro" id="IPR027417">
    <property type="entry name" value="P-loop_NTPase"/>
</dbReference>
<dbReference type="GO" id="GO:0009247">
    <property type="term" value="P:glycolipid biosynthetic process"/>
    <property type="evidence" value="ECO:0007669"/>
    <property type="project" value="InterPro"/>
</dbReference>
<evidence type="ECO:0000256" key="6">
    <source>
        <dbReference type="ARBA" id="ARBA00022989"/>
    </source>
</evidence>
<dbReference type="OrthoDB" id="514299at2759"/>
<evidence type="ECO:0000256" key="1">
    <source>
        <dbReference type="ARBA" id="ARBA00004323"/>
    </source>
</evidence>
<sequence>MLQKKKFVVLLICAVSFVVFNNFLFNWAMEAAHLGGSILCSRLTPDLKPKHTNVAFLKTHKTASSTMQNILFRFAEFNNLTMALPKPNCGHQFCYPHFFSTEFVHPQTQQPNMIANHMRFNESALQNLMSNTTIYITILREPASMFESLFTYYSNISEAFRRVPNGSLEAFLADPLRYYRPGEDNAMYARNTLTFDLGGDKDRPASDAAYAQAFVAKVERVFSLVMISEYFDESLVLLRHLLSWDLEDILYVKLNMRAESSKKSLSPGLPEKIRDWNSIDARLYDYFNASLWVKLSELGLDFVANEVNLLRHAQERLLKNCSGGQLPASEIKNKELHPWQPSENVSIVGYDLPSNISQEAKERCLRYIMPEVPYTTKLLHSHLMRSTKT</sequence>
<dbReference type="AlphaFoldDB" id="A0A9D2YZS9"/>
<evidence type="ECO:0000256" key="4">
    <source>
        <dbReference type="ARBA" id="ARBA00022692"/>
    </source>
</evidence>
<name>A0A9D2YZS9_NOTFU</name>
<gene>
    <name evidence="10" type="ORF">G4P62_003845</name>
</gene>
<evidence type="ECO:0000256" key="8">
    <source>
        <dbReference type="ARBA" id="ARBA00023136"/>
    </source>
</evidence>
<dbReference type="InterPro" id="IPR009729">
    <property type="entry name" value="Gal-3-0_sulfotransfrase"/>
</dbReference>
<comment type="subcellular location">
    <subcellularLocation>
        <location evidence="1">Golgi apparatus membrane</location>
        <topology evidence="1">Single-pass type II membrane protein</topology>
    </subcellularLocation>
</comment>
<evidence type="ECO:0000313" key="10">
    <source>
        <dbReference type="EMBL" id="KAF7229950.1"/>
    </source>
</evidence>
<keyword evidence="5" id="KW-0735">Signal-anchor</keyword>
<dbReference type="Pfam" id="PF06990">
    <property type="entry name" value="Gal-3-0_sulfotr"/>
    <property type="match status" value="1"/>
</dbReference>
<reference evidence="10" key="1">
    <citation type="submission" date="2020-03" db="EMBL/GenBank/DDBJ databases">
        <title>Intra-Species Differences in Population Size shape Life History and Genome Evolution.</title>
        <authorList>
            <person name="Willemsen D."/>
            <person name="Cui R."/>
            <person name="Valenzano D.R."/>
        </authorList>
    </citation>
    <scope>NUCLEOTIDE SEQUENCE</scope>
    <source>
        <strain evidence="10">GRZ</strain>
        <tissue evidence="10">Whole</tissue>
    </source>
</reference>
<evidence type="ECO:0000256" key="7">
    <source>
        <dbReference type="ARBA" id="ARBA00023034"/>
    </source>
</evidence>
<dbReference type="Proteomes" id="UP000822369">
    <property type="component" value="Chromosome 1"/>
</dbReference>
<dbReference type="EMBL" id="JAAVVJ010000001">
    <property type="protein sequence ID" value="KAF7229950.1"/>
    <property type="molecule type" value="Genomic_DNA"/>
</dbReference>
<proteinExistence type="inferred from homology"/>
<comment type="caution">
    <text evidence="10">The sequence shown here is derived from an EMBL/GenBank/DDBJ whole genome shotgun (WGS) entry which is preliminary data.</text>
</comment>
<keyword evidence="3" id="KW-0808">Transferase</keyword>
<keyword evidence="4" id="KW-0812">Transmembrane</keyword>
<evidence type="ECO:0000256" key="2">
    <source>
        <dbReference type="ARBA" id="ARBA00008124"/>
    </source>
</evidence>
<dbReference type="SUPFAM" id="SSF52540">
    <property type="entry name" value="P-loop containing nucleoside triphosphate hydrolases"/>
    <property type="match status" value="1"/>
</dbReference>
<dbReference type="PANTHER" id="PTHR14647">
    <property type="entry name" value="GALACTOSE-3-O-SULFOTRANSFERASE"/>
    <property type="match status" value="1"/>
</dbReference>